<dbReference type="GO" id="GO:0000981">
    <property type="term" value="F:DNA-binding transcription factor activity, RNA polymerase II-specific"/>
    <property type="evidence" value="ECO:0007669"/>
    <property type="project" value="InterPro"/>
</dbReference>
<evidence type="ECO:0000256" key="1">
    <source>
        <dbReference type="ARBA" id="ARBA00004123"/>
    </source>
</evidence>
<sequence>MSLATTLAPDSGAVPIPTAHRKRGARVCDACRAQRSRCSGETPSCARCQGLGIPCCYTLSIRQYRAEQRHRKRPGLTENDAVARSVHSIEVSSSLGCSQQIIRQHTDAYFEFIHPVPVYGFLHRADFLAQYSSGTVSTALLLAVCSVTSRFLSTAYQSAGQVRSWVELAETMVFQSLGKTSLASIQTLIILAMYRGHNN</sequence>
<dbReference type="InterPro" id="IPR050815">
    <property type="entry name" value="TF_fung"/>
</dbReference>
<dbReference type="CDD" id="cd12148">
    <property type="entry name" value="fungal_TF_MHR"/>
    <property type="match status" value="1"/>
</dbReference>
<dbReference type="EMBL" id="ML976695">
    <property type="protein sequence ID" value="KAF1971166.1"/>
    <property type="molecule type" value="Genomic_DNA"/>
</dbReference>
<dbReference type="InterPro" id="IPR001138">
    <property type="entry name" value="Zn2Cys6_DnaBD"/>
</dbReference>
<keyword evidence="8" id="KW-1185">Reference proteome</keyword>
<name>A0A6A5V823_9PLEO</name>
<keyword evidence="4" id="KW-0804">Transcription</keyword>
<dbReference type="InterPro" id="IPR007219">
    <property type="entry name" value="XnlR_reg_dom"/>
</dbReference>
<dbReference type="InterPro" id="IPR036864">
    <property type="entry name" value="Zn2-C6_fun-type_DNA-bd_sf"/>
</dbReference>
<evidence type="ECO:0000313" key="7">
    <source>
        <dbReference type="EMBL" id="KAF1971166.1"/>
    </source>
</evidence>
<dbReference type="Pfam" id="PF00172">
    <property type="entry name" value="Zn_clus"/>
    <property type="match status" value="1"/>
</dbReference>
<dbReference type="GO" id="GO:0005634">
    <property type="term" value="C:nucleus"/>
    <property type="evidence" value="ECO:0007669"/>
    <property type="project" value="UniProtKB-SubCell"/>
</dbReference>
<dbReference type="PROSITE" id="PS50048">
    <property type="entry name" value="ZN2_CY6_FUNGAL_2"/>
    <property type="match status" value="1"/>
</dbReference>
<feature type="domain" description="Zn(2)-C6 fungal-type" evidence="6">
    <location>
        <begin position="27"/>
        <end position="57"/>
    </location>
</feature>
<evidence type="ECO:0000256" key="5">
    <source>
        <dbReference type="ARBA" id="ARBA00023242"/>
    </source>
</evidence>
<evidence type="ECO:0000256" key="2">
    <source>
        <dbReference type="ARBA" id="ARBA00022723"/>
    </source>
</evidence>
<dbReference type="Pfam" id="PF04082">
    <property type="entry name" value="Fungal_trans"/>
    <property type="match status" value="1"/>
</dbReference>
<dbReference type="Proteomes" id="UP000800036">
    <property type="component" value="Unassembled WGS sequence"/>
</dbReference>
<dbReference type="CDD" id="cd00067">
    <property type="entry name" value="GAL4"/>
    <property type="match status" value="1"/>
</dbReference>
<reference evidence="7" key="1">
    <citation type="journal article" date="2020" name="Stud. Mycol.">
        <title>101 Dothideomycetes genomes: a test case for predicting lifestyles and emergence of pathogens.</title>
        <authorList>
            <person name="Haridas S."/>
            <person name="Albert R."/>
            <person name="Binder M."/>
            <person name="Bloem J."/>
            <person name="Labutti K."/>
            <person name="Salamov A."/>
            <person name="Andreopoulos B."/>
            <person name="Baker S."/>
            <person name="Barry K."/>
            <person name="Bills G."/>
            <person name="Bluhm B."/>
            <person name="Cannon C."/>
            <person name="Castanera R."/>
            <person name="Culley D."/>
            <person name="Daum C."/>
            <person name="Ezra D."/>
            <person name="Gonzalez J."/>
            <person name="Henrissat B."/>
            <person name="Kuo A."/>
            <person name="Liang C."/>
            <person name="Lipzen A."/>
            <person name="Lutzoni F."/>
            <person name="Magnuson J."/>
            <person name="Mondo S."/>
            <person name="Nolan M."/>
            <person name="Ohm R."/>
            <person name="Pangilinan J."/>
            <person name="Park H.-J."/>
            <person name="Ramirez L."/>
            <person name="Alfaro M."/>
            <person name="Sun H."/>
            <person name="Tritt A."/>
            <person name="Yoshinaga Y."/>
            <person name="Zwiers L.-H."/>
            <person name="Turgeon B."/>
            <person name="Goodwin S."/>
            <person name="Spatafora J."/>
            <person name="Crous P."/>
            <person name="Grigoriev I."/>
        </authorList>
    </citation>
    <scope>NUCLEOTIDE SEQUENCE</scope>
    <source>
        <strain evidence="7">CBS 107.79</strain>
    </source>
</reference>
<accession>A0A6A5V823</accession>
<evidence type="ECO:0000313" key="8">
    <source>
        <dbReference type="Proteomes" id="UP000800036"/>
    </source>
</evidence>
<keyword evidence="5" id="KW-0539">Nucleus</keyword>
<dbReference type="PANTHER" id="PTHR47338:SF7">
    <property type="entry name" value="ZN(II)2CYS6 TRANSCRIPTION FACTOR (EUROFUNG)"/>
    <property type="match status" value="1"/>
</dbReference>
<proteinExistence type="predicted"/>
<gene>
    <name evidence="7" type="ORF">BU23DRAFT_648089</name>
</gene>
<dbReference type="GO" id="GO:0003677">
    <property type="term" value="F:DNA binding"/>
    <property type="evidence" value="ECO:0007669"/>
    <property type="project" value="InterPro"/>
</dbReference>
<protein>
    <recommendedName>
        <fullName evidence="6">Zn(2)-C6 fungal-type domain-containing protein</fullName>
    </recommendedName>
</protein>
<evidence type="ECO:0000259" key="6">
    <source>
        <dbReference type="PROSITE" id="PS50048"/>
    </source>
</evidence>
<dbReference type="OrthoDB" id="103349at2759"/>
<organism evidence="7 8">
    <name type="scientific">Bimuria novae-zelandiae CBS 107.79</name>
    <dbReference type="NCBI Taxonomy" id="1447943"/>
    <lineage>
        <taxon>Eukaryota</taxon>
        <taxon>Fungi</taxon>
        <taxon>Dikarya</taxon>
        <taxon>Ascomycota</taxon>
        <taxon>Pezizomycotina</taxon>
        <taxon>Dothideomycetes</taxon>
        <taxon>Pleosporomycetidae</taxon>
        <taxon>Pleosporales</taxon>
        <taxon>Massarineae</taxon>
        <taxon>Didymosphaeriaceae</taxon>
        <taxon>Bimuria</taxon>
    </lineage>
</organism>
<keyword evidence="3" id="KW-0805">Transcription regulation</keyword>
<dbReference type="AlphaFoldDB" id="A0A6A5V823"/>
<keyword evidence="2" id="KW-0479">Metal-binding</keyword>
<dbReference type="Gene3D" id="4.10.240.10">
    <property type="entry name" value="Zn(2)-C6 fungal-type DNA-binding domain"/>
    <property type="match status" value="1"/>
</dbReference>
<dbReference type="SMART" id="SM00066">
    <property type="entry name" value="GAL4"/>
    <property type="match status" value="1"/>
</dbReference>
<dbReference type="GO" id="GO:0008270">
    <property type="term" value="F:zinc ion binding"/>
    <property type="evidence" value="ECO:0007669"/>
    <property type="project" value="InterPro"/>
</dbReference>
<evidence type="ECO:0000256" key="3">
    <source>
        <dbReference type="ARBA" id="ARBA00023015"/>
    </source>
</evidence>
<dbReference type="GO" id="GO:0006351">
    <property type="term" value="P:DNA-templated transcription"/>
    <property type="evidence" value="ECO:0007669"/>
    <property type="project" value="InterPro"/>
</dbReference>
<evidence type="ECO:0000256" key="4">
    <source>
        <dbReference type="ARBA" id="ARBA00023163"/>
    </source>
</evidence>
<comment type="subcellular location">
    <subcellularLocation>
        <location evidence="1">Nucleus</location>
    </subcellularLocation>
</comment>
<dbReference type="PANTHER" id="PTHR47338">
    <property type="entry name" value="ZN(II)2CYS6 TRANSCRIPTION FACTOR (EUROFUNG)-RELATED"/>
    <property type="match status" value="1"/>
</dbReference>
<dbReference type="SUPFAM" id="SSF57701">
    <property type="entry name" value="Zn2/Cys6 DNA-binding domain"/>
    <property type="match status" value="1"/>
</dbReference>
<dbReference type="PROSITE" id="PS00463">
    <property type="entry name" value="ZN2_CY6_FUNGAL_1"/>
    <property type="match status" value="1"/>
</dbReference>